<sequence>TMGNKLNDVLRHHVTGAIERGDAEPIVGIPEWTASEMFSVGRFPLVKVIAITEGSAVVAHVNGAFGETAAKEWARLITAAPDMLAAL</sequence>
<name>A0ABW9I8R4_9ACTN</name>
<reference evidence="1 2" key="1">
    <citation type="submission" date="2024-12" db="EMBL/GenBank/DDBJ databases">
        <title>Forecasting of Potato common scab and diversities of Pathogenic streptomyces spp. in china.</title>
        <authorList>
            <person name="Handique U."/>
            <person name="Wu J."/>
        </authorList>
    </citation>
    <scope>NUCLEOTIDE SEQUENCE [LARGE SCALE GENOMIC DNA]</scope>
    <source>
        <strain evidence="1 2">ZRIMU1530</strain>
    </source>
</reference>
<dbReference type="Proteomes" id="UP001631957">
    <property type="component" value="Unassembled WGS sequence"/>
</dbReference>
<gene>
    <name evidence="1" type="ORF">ACKI18_48005</name>
</gene>
<feature type="non-terminal residue" evidence="1">
    <location>
        <position position="87"/>
    </location>
</feature>
<keyword evidence="2" id="KW-1185">Reference proteome</keyword>
<dbReference type="RefSeq" id="WP_409135026.1">
    <property type="nucleotide sequence ID" value="NZ_JBJVNI010000344.1"/>
</dbReference>
<evidence type="ECO:0000313" key="1">
    <source>
        <dbReference type="EMBL" id="MFM9616251.1"/>
    </source>
</evidence>
<comment type="caution">
    <text evidence="1">The sequence shown here is derived from an EMBL/GenBank/DDBJ whole genome shotgun (WGS) entry which is preliminary data.</text>
</comment>
<accession>A0ABW9I8R4</accession>
<dbReference type="EMBL" id="JBJVNI010000344">
    <property type="protein sequence ID" value="MFM9616251.1"/>
    <property type="molecule type" value="Genomic_DNA"/>
</dbReference>
<evidence type="ECO:0000313" key="2">
    <source>
        <dbReference type="Proteomes" id="UP001631957"/>
    </source>
</evidence>
<proteinExistence type="predicted"/>
<feature type="non-terminal residue" evidence="1">
    <location>
        <position position="1"/>
    </location>
</feature>
<organism evidence="1 2">
    <name type="scientific">Streptomyces niveiscabiei</name>
    <dbReference type="NCBI Taxonomy" id="164115"/>
    <lineage>
        <taxon>Bacteria</taxon>
        <taxon>Bacillati</taxon>
        <taxon>Actinomycetota</taxon>
        <taxon>Actinomycetes</taxon>
        <taxon>Kitasatosporales</taxon>
        <taxon>Streptomycetaceae</taxon>
        <taxon>Streptomyces</taxon>
    </lineage>
</organism>
<protein>
    <submittedName>
        <fullName evidence="1">Uncharacterized protein</fullName>
    </submittedName>
</protein>